<gene>
    <name evidence="1" type="ORF">MM415B02237_0003</name>
</gene>
<name>A0A6M3KTZ2_9ZZZZ</name>
<evidence type="ECO:0000313" key="1">
    <source>
        <dbReference type="EMBL" id="QJA85272.1"/>
    </source>
</evidence>
<dbReference type="EMBL" id="MT142565">
    <property type="protein sequence ID" value="QJA85272.1"/>
    <property type="molecule type" value="Genomic_DNA"/>
</dbReference>
<organism evidence="1">
    <name type="scientific">viral metagenome</name>
    <dbReference type="NCBI Taxonomy" id="1070528"/>
    <lineage>
        <taxon>unclassified sequences</taxon>
        <taxon>metagenomes</taxon>
        <taxon>organismal metagenomes</taxon>
    </lineage>
</organism>
<sequence length="205" mass="21411">MNTMKRFALFFALLFLLSGNGFAAEQTIKATEEMVGSGHATKTDTLNRALLVSHSSDGTHKAGLGDLLNGAANLKAFMNAGATAPEWAAGQAMTYHTYDLATASGTQVLTGAGFKPSLAIVFGTISASKGIGITNGTLQKIWTIIYWGNQFDQGMLDGSVISANISSGNAQSATLAFDTTDGGTLTWTKTGAPTGTYAFVVLWIR</sequence>
<dbReference type="AlphaFoldDB" id="A0A6M3KTZ2"/>
<accession>A0A6M3KTZ2</accession>
<proteinExistence type="predicted"/>
<protein>
    <submittedName>
        <fullName evidence="1">Uncharacterized protein</fullName>
    </submittedName>
</protein>
<reference evidence="1" key="1">
    <citation type="submission" date="2020-03" db="EMBL/GenBank/DDBJ databases">
        <title>The deep terrestrial virosphere.</title>
        <authorList>
            <person name="Holmfeldt K."/>
            <person name="Nilsson E."/>
            <person name="Simone D."/>
            <person name="Lopez-Fernandez M."/>
            <person name="Wu X."/>
            <person name="de Brujin I."/>
            <person name="Lundin D."/>
            <person name="Andersson A."/>
            <person name="Bertilsson S."/>
            <person name="Dopson M."/>
        </authorList>
    </citation>
    <scope>NUCLEOTIDE SEQUENCE</scope>
    <source>
        <strain evidence="1">MM415B02237</strain>
    </source>
</reference>